<reference evidence="1" key="1">
    <citation type="submission" date="2020-03" db="EMBL/GenBank/DDBJ databases">
        <title>The deep terrestrial virosphere.</title>
        <authorList>
            <person name="Holmfeldt K."/>
            <person name="Nilsson E."/>
            <person name="Simone D."/>
            <person name="Lopez-Fernandez M."/>
            <person name="Wu X."/>
            <person name="de Brujin I."/>
            <person name="Lundin D."/>
            <person name="Andersson A."/>
            <person name="Bertilsson S."/>
            <person name="Dopson M."/>
        </authorList>
    </citation>
    <scope>NUCLEOTIDE SEQUENCE</scope>
    <source>
        <strain evidence="1">MM415B03579</strain>
    </source>
</reference>
<name>A0A6M3LBL4_9ZZZZ</name>
<organism evidence="1">
    <name type="scientific">viral metagenome</name>
    <dbReference type="NCBI Taxonomy" id="1070528"/>
    <lineage>
        <taxon>unclassified sequences</taxon>
        <taxon>metagenomes</taxon>
        <taxon>organismal metagenomes</taxon>
    </lineage>
</organism>
<dbReference type="EMBL" id="MT142935">
    <property type="protein sequence ID" value="QJA90764.1"/>
    <property type="molecule type" value="Genomic_DNA"/>
</dbReference>
<dbReference type="SUPFAM" id="SSF52309">
    <property type="entry name" value="N-(deoxy)ribosyltransferase-like"/>
    <property type="match status" value="1"/>
</dbReference>
<gene>
    <name evidence="1" type="ORF">MM415B03579_0011</name>
</gene>
<dbReference type="InterPro" id="IPR025518">
    <property type="entry name" value="DUF4406"/>
</dbReference>
<proteinExistence type="predicted"/>
<sequence length="153" mass="17490">MTISDARKRIEERDIMRSIKVVYVAGAFRADTQWGIMQNVRKAEEASLKLWKLGYACVCPHTMTQHFQDECPDDVWLDGCIELLKRCDAIYLVDGWTESEGSLAEYKLARKLGLTIMGGHETEMTCPICGCFYEKIIPGQVCPRCKGEYYVYS</sequence>
<accession>A0A6M3LBL4</accession>
<evidence type="ECO:0000313" key="1">
    <source>
        <dbReference type="EMBL" id="QJA90764.1"/>
    </source>
</evidence>
<protein>
    <recommendedName>
        <fullName evidence="2">DUF4406 domain-containing protein</fullName>
    </recommendedName>
</protein>
<evidence type="ECO:0008006" key="2">
    <source>
        <dbReference type="Google" id="ProtNLM"/>
    </source>
</evidence>
<dbReference type="Pfam" id="PF14359">
    <property type="entry name" value="DUF4406"/>
    <property type="match status" value="1"/>
</dbReference>
<dbReference type="Gene3D" id="3.40.50.10400">
    <property type="entry name" value="Hypothetical protein PA1492"/>
    <property type="match status" value="1"/>
</dbReference>
<dbReference type="AlphaFoldDB" id="A0A6M3LBL4"/>